<feature type="transmembrane region" description="Helical" evidence="19">
    <location>
        <begin position="121"/>
        <end position="145"/>
    </location>
</feature>
<evidence type="ECO:0000256" key="8">
    <source>
        <dbReference type="ARBA" id="ARBA00022723"/>
    </source>
</evidence>
<dbReference type="InterPro" id="IPR020846">
    <property type="entry name" value="MFS_dom"/>
</dbReference>
<dbReference type="GO" id="GO:0098803">
    <property type="term" value="C:respiratory chain complex"/>
    <property type="evidence" value="ECO:0007669"/>
    <property type="project" value="UniProtKB-UniRule"/>
</dbReference>
<dbReference type="InterPro" id="IPR036259">
    <property type="entry name" value="MFS_trans_sf"/>
</dbReference>
<dbReference type="NCBIfam" id="TIGR00879">
    <property type="entry name" value="SP"/>
    <property type="match status" value="1"/>
</dbReference>
<evidence type="ECO:0000256" key="12">
    <source>
        <dbReference type="ARBA" id="ARBA00022989"/>
    </source>
</evidence>
<dbReference type="EMBL" id="JADGJH010000659">
    <property type="protein sequence ID" value="KAJ3124646.1"/>
    <property type="molecule type" value="Genomic_DNA"/>
</dbReference>
<evidence type="ECO:0000256" key="6">
    <source>
        <dbReference type="ARBA" id="ARBA00022660"/>
    </source>
</evidence>
<keyword evidence="11 18" id="KW-0249">Electron transport</keyword>
<dbReference type="InterPro" id="IPR050360">
    <property type="entry name" value="MFS_Sugar_Transporters"/>
</dbReference>
<evidence type="ECO:0000256" key="17">
    <source>
        <dbReference type="ARBA" id="ARBA00025285"/>
    </source>
</evidence>
<accession>A0AAD5T2K2</accession>
<evidence type="ECO:0000256" key="15">
    <source>
        <dbReference type="ARBA" id="ARBA00023128"/>
    </source>
</evidence>
<dbReference type="Pfam" id="PF00083">
    <property type="entry name" value="Sugar_tr"/>
    <property type="match status" value="1"/>
</dbReference>
<keyword evidence="15" id="KW-0496">Mitochondrion</keyword>
<evidence type="ECO:0000256" key="14">
    <source>
        <dbReference type="ARBA" id="ARBA00023004"/>
    </source>
</evidence>
<keyword evidence="9" id="KW-0999">Mitochondrion inner membrane</keyword>
<evidence type="ECO:0000256" key="3">
    <source>
        <dbReference type="ARBA" id="ARBA00008388"/>
    </source>
</evidence>
<keyword evidence="8 18" id="KW-0479">Metal-binding</keyword>
<comment type="subcellular location">
    <subcellularLocation>
        <location evidence="1">Membrane</location>
        <topology evidence="1">Multi-pass membrane protein</topology>
    </subcellularLocation>
    <subcellularLocation>
        <location evidence="2">Mitochondrion inner membrane</location>
    </subcellularLocation>
</comment>
<keyword evidence="7 18" id="KW-0812">Transmembrane</keyword>
<evidence type="ECO:0000256" key="11">
    <source>
        <dbReference type="ARBA" id="ARBA00022982"/>
    </source>
</evidence>
<evidence type="ECO:0000256" key="10">
    <source>
        <dbReference type="ARBA" id="ARBA00022946"/>
    </source>
</evidence>
<dbReference type="InterPro" id="IPR038659">
    <property type="entry name" value="AOX_sf"/>
</dbReference>
<evidence type="ECO:0000256" key="16">
    <source>
        <dbReference type="ARBA" id="ARBA00023136"/>
    </source>
</evidence>
<dbReference type="Proteomes" id="UP001211907">
    <property type="component" value="Unassembled WGS sequence"/>
</dbReference>
<keyword evidence="6 18" id="KW-0679">Respiratory chain</keyword>
<comment type="similarity">
    <text evidence="3 18">Belongs to the alternative oxidase family.</text>
</comment>
<feature type="transmembrane region" description="Helical" evidence="19">
    <location>
        <begin position="375"/>
        <end position="396"/>
    </location>
</feature>
<proteinExistence type="inferred from homology"/>
<evidence type="ECO:0000313" key="21">
    <source>
        <dbReference type="EMBL" id="KAJ3124646.1"/>
    </source>
</evidence>
<feature type="transmembrane region" description="Helical" evidence="19">
    <location>
        <begin position="678"/>
        <end position="699"/>
    </location>
</feature>
<evidence type="ECO:0000256" key="2">
    <source>
        <dbReference type="ARBA" id="ARBA00004273"/>
    </source>
</evidence>
<dbReference type="Pfam" id="PF01786">
    <property type="entry name" value="AOX"/>
    <property type="match status" value="1"/>
</dbReference>
<dbReference type="CDD" id="cd01053">
    <property type="entry name" value="AOX"/>
    <property type="match status" value="1"/>
</dbReference>
<dbReference type="Gene3D" id="1.20.1250.20">
    <property type="entry name" value="MFS general substrate transporter like domains"/>
    <property type="match status" value="1"/>
</dbReference>
<feature type="transmembrane region" description="Helical" evidence="19">
    <location>
        <begin position="190"/>
        <end position="211"/>
    </location>
</feature>
<dbReference type="InterPro" id="IPR005828">
    <property type="entry name" value="MFS_sugar_transport-like"/>
</dbReference>
<comment type="function">
    <text evidence="17">Catalyzes cyanide-resistant oxygen consumption. May increase respiration when the cytochrome respiratory pathway is restricted, or in response to low temperatures.</text>
</comment>
<reference evidence="21" key="1">
    <citation type="submission" date="2020-05" db="EMBL/GenBank/DDBJ databases">
        <title>Phylogenomic resolution of chytrid fungi.</title>
        <authorList>
            <person name="Stajich J.E."/>
            <person name="Amses K."/>
            <person name="Simmons R."/>
            <person name="Seto K."/>
            <person name="Myers J."/>
            <person name="Bonds A."/>
            <person name="Quandt C.A."/>
            <person name="Barry K."/>
            <person name="Liu P."/>
            <person name="Grigoriev I."/>
            <person name="Longcore J.E."/>
            <person name="James T.Y."/>
        </authorList>
    </citation>
    <scope>NUCLEOTIDE SEQUENCE</scope>
    <source>
        <strain evidence="21">JEL0513</strain>
    </source>
</reference>
<dbReference type="GO" id="GO:0009916">
    <property type="term" value="F:alternative oxidase activity"/>
    <property type="evidence" value="ECO:0007669"/>
    <property type="project" value="UniProtKB-UniRule"/>
</dbReference>
<evidence type="ECO:0000256" key="4">
    <source>
        <dbReference type="ARBA" id="ARBA00010992"/>
    </source>
</evidence>
<dbReference type="EC" id="1.-.-.-" evidence="18"/>
<evidence type="ECO:0000256" key="1">
    <source>
        <dbReference type="ARBA" id="ARBA00004141"/>
    </source>
</evidence>
<dbReference type="InterPro" id="IPR003663">
    <property type="entry name" value="Sugar/inositol_transpt"/>
</dbReference>
<dbReference type="FunFam" id="1.20.1260.140:FF:000002">
    <property type="entry name" value="Alternative oxidase"/>
    <property type="match status" value="1"/>
</dbReference>
<protein>
    <recommendedName>
        <fullName evidence="18">Alternative oxidase</fullName>
        <ecNumber evidence="18">1.-.-.-</ecNumber>
    </recommendedName>
</protein>
<dbReference type="GO" id="GO:0046872">
    <property type="term" value="F:metal ion binding"/>
    <property type="evidence" value="ECO:0007669"/>
    <property type="project" value="UniProtKB-UniRule"/>
</dbReference>
<feature type="transmembrane region" description="Helical" evidence="19">
    <location>
        <begin position="68"/>
        <end position="90"/>
    </location>
</feature>
<evidence type="ECO:0000256" key="18">
    <source>
        <dbReference type="RuleBase" id="RU003779"/>
    </source>
</evidence>
<dbReference type="SUPFAM" id="SSF103473">
    <property type="entry name" value="MFS general substrate transporter"/>
    <property type="match status" value="1"/>
</dbReference>
<feature type="domain" description="Major facilitator superfamily (MFS) profile" evidence="20">
    <location>
        <begin position="24"/>
        <end position="473"/>
    </location>
</feature>
<keyword evidence="22" id="KW-1185">Reference proteome</keyword>
<dbReference type="PANTHER" id="PTHR48022:SF79">
    <property type="entry name" value="LACTOSE PERMEASE, PUTATIVE (AFU_ORTHOLOGUE AFUA_6G01860)-RELATED"/>
    <property type="match status" value="1"/>
</dbReference>
<gene>
    <name evidence="21" type="ORF">HK100_011157</name>
</gene>
<name>A0AAD5T2K2_9FUNG</name>
<dbReference type="InterPro" id="IPR002680">
    <property type="entry name" value="AOX"/>
</dbReference>
<dbReference type="PANTHER" id="PTHR48022">
    <property type="entry name" value="PLASTIDIC GLUCOSE TRANSPORTER 4"/>
    <property type="match status" value="1"/>
</dbReference>
<dbReference type="AlphaFoldDB" id="A0AAD5T2K2"/>
<dbReference type="PROSITE" id="PS00216">
    <property type="entry name" value="SUGAR_TRANSPORT_1"/>
    <property type="match status" value="2"/>
</dbReference>
<feature type="transmembrane region" description="Helical" evidence="19">
    <location>
        <begin position="317"/>
        <end position="336"/>
    </location>
</feature>
<evidence type="ECO:0000256" key="9">
    <source>
        <dbReference type="ARBA" id="ARBA00022792"/>
    </source>
</evidence>
<comment type="cofactor">
    <cofactor evidence="18">
        <name>Fe cation</name>
        <dbReference type="ChEBI" id="CHEBI:24875"/>
    </cofactor>
    <text evidence="18">Binds 2 iron ions per subunit.</text>
</comment>
<evidence type="ECO:0000313" key="22">
    <source>
        <dbReference type="Proteomes" id="UP001211907"/>
    </source>
</evidence>
<keyword evidence="10" id="KW-0809">Transit peptide</keyword>
<dbReference type="FunFam" id="1.20.1250.20:FF:000134">
    <property type="entry name" value="MFS sugar transporter protein"/>
    <property type="match status" value="1"/>
</dbReference>
<evidence type="ECO:0000256" key="13">
    <source>
        <dbReference type="ARBA" id="ARBA00023002"/>
    </source>
</evidence>
<evidence type="ECO:0000256" key="7">
    <source>
        <dbReference type="ARBA" id="ARBA00022692"/>
    </source>
</evidence>
<feature type="transmembrane region" description="Helical" evidence="19">
    <location>
        <begin position="740"/>
        <end position="763"/>
    </location>
</feature>
<feature type="transmembrane region" description="Helical" evidence="19">
    <location>
        <begin position="157"/>
        <end position="178"/>
    </location>
</feature>
<sequence>MVEVIDWRSNTNFYTKGMWQVYFACFIAFFNSAINGYDLSVFNNLATFKSFGVSFTGNDDFKDNSSKYALTSAILQIGSIIGCFFVGLVADNLGRRGGMLVGSVIIVVGVILELVTNNLDVFILGRFLIGFGVVQVTTAAPTYTVEVAHPQFRARAGAIYNTGWNVGSIPASIILLAVSYNDADDNAVTWQIPVGIQAAFSAIVLIGCFFIPESPRWLMSKGREEEARKFLIHYHGNDDENHPIVEFTLKEMRDALSGEERQNQASYAALFTGRAMLYRTNLILAIAFFSQYAGSWLASGFTVIVNDQFGFNTPQQQLGLSIGTNIFAFIFSQFGAAYVDRLGRRTMLLYGTIAYVVCWFIIIICLNSFNQDESQSALGIFGWIMIQIFSMIYSFTWTPLNALYPVEILPYSARAKGMALCQLFINAAGVIQSWVLIYGVNAWGWKFDAFYLVFNAFAAVVIYFTFVETKGYTLEKIDEIFEDPNPVKKSLSEIRTYIICMILLAICLIQFDTESWSNANPIIKSNFECSNDFKKKEKASQNRNMIPQLVLLNRKLFYSAPAVFRNFNAIRCLPSSLLGFERCFSSTAAHFNTSKTTVATQVSLHPKTVLDLELKNHDHLLYHPVYSKEEIEGIKYTHRETQGLRDQVAFSAIRLMRFGFDYATGYVDKVGVMTETQWLNRIVFLETIAGVPGMVAGMARHMRSLRTLGRDNGWINTLLQEAENERMHLLTFMKLKNPGLLFRTFVLLAQGIFFNAYFLAYLLSPKTCHRFVGYLEESAVHTYTLCLNDIEGGGKIAHWGTQTAPEIARFYWRLGDVATVKDVVAVVRADEADHRDTNHVLASLDASDKNPLA</sequence>
<keyword evidence="14 18" id="KW-0408">Iron</keyword>
<comment type="similarity">
    <text evidence="4">Belongs to the major facilitator superfamily. Sugar transporter (TC 2.A.1.1) family.</text>
</comment>
<dbReference type="GO" id="GO:0005743">
    <property type="term" value="C:mitochondrial inner membrane"/>
    <property type="evidence" value="ECO:0007669"/>
    <property type="project" value="UniProtKB-SubCell"/>
</dbReference>
<feature type="transmembrane region" description="Helical" evidence="19">
    <location>
        <begin position="97"/>
        <end position="115"/>
    </location>
</feature>
<keyword evidence="13 18" id="KW-0560">Oxidoreductase</keyword>
<evidence type="ECO:0000256" key="19">
    <source>
        <dbReference type="SAM" id="Phobius"/>
    </source>
</evidence>
<keyword evidence="5" id="KW-0813">Transport</keyword>
<feature type="transmembrane region" description="Helical" evidence="19">
    <location>
        <begin position="21"/>
        <end position="37"/>
    </location>
</feature>
<dbReference type="Gene3D" id="1.20.1260.140">
    <property type="entry name" value="Alternative oxidase"/>
    <property type="match status" value="1"/>
</dbReference>
<dbReference type="PROSITE" id="PS50850">
    <property type="entry name" value="MFS"/>
    <property type="match status" value="1"/>
</dbReference>
<evidence type="ECO:0000259" key="20">
    <source>
        <dbReference type="PROSITE" id="PS50850"/>
    </source>
</evidence>
<comment type="caution">
    <text evidence="21">The sequence shown here is derived from an EMBL/GenBank/DDBJ whole genome shotgun (WGS) entry which is preliminary data.</text>
</comment>
<feature type="transmembrane region" description="Helical" evidence="19">
    <location>
        <begin position="417"/>
        <end position="437"/>
    </location>
</feature>
<evidence type="ECO:0000256" key="5">
    <source>
        <dbReference type="ARBA" id="ARBA00022448"/>
    </source>
</evidence>
<keyword evidence="12 19" id="KW-1133">Transmembrane helix</keyword>
<feature type="transmembrane region" description="Helical" evidence="19">
    <location>
        <begin position="282"/>
        <end position="305"/>
    </location>
</feature>
<feature type="transmembrane region" description="Helical" evidence="19">
    <location>
        <begin position="348"/>
        <end position="369"/>
    </location>
</feature>
<organism evidence="21 22">
    <name type="scientific">Physocladia obscura</name>
    <dbReference type="NCBI Taxonomy" id="109957"/>
    <lineage>
        <taxon>Eukaryota</taxon>
        <taxon>Fungi</taxon>
        <taxon>Fungi incertae sedis</taxon>
        <taxon>Chytridiomycota</taxon>
        <taxon>Chytridiomycota incertae sedis</taxon>
        <taxon>Chytridiomycetes</taxon>
        <taxon>Chytridiales</taxon>
        <taxon>Chytriomycetaceae</taxon>
        <taxon>Physocladia</taxon>
    </lineage>
</organism>
<feature type="transmembrane region" description="Helical" evidence="19">
    <location>
        <begin position="449"/>
        <end position="467"/>
    </location>
</feature>
<dbReference type="InterPro" id="IPR005829">
    <property type="entry name" value="Sugar_transporter_CS"/>
</dbReference>
<dbReference type="GO" id="GO:0005351">
    <property type="term" value="F:carbohydrate:proton symporter activity"/>
    <property type="evidence" value="ECO:0007669"/>
    <property type="project" value="TreeGrafter"/>
</dbReference>
<keyword evidence="16 18" id="KW-0472">Membrane</keyword>